<dbReference type="EMBL" id="JACGWN010000003">
    <property type="protein sequence ID" value="KAL0456331.1"/>
    <property type="molecule type" value="Genomic_DNA"/>
</dbReference>
<dbReference type="InterPro" id="IPR001155">
    <property type="entry name" value="OxRdtase_FMN_N"/>
</dbReference>
<accession>A0AAW2XUA5</accession>
<dbReference type="GO" id="GO:0010181">
    <property type="term" value="F:FMN binding"/>
    <property type="evidence" value="ECO:0007669"/>
    <property type="project" value="InterPro"/>
</dbReference>
<feature type="domain" description="NADH:flavin oxidoreductase/NADH oxidase N-terminal" evidence="6">
    <location>
        <begin position="2"/>
        <end position="54"/>
    </location>
</feature>
<evidence type="ECO:0000256" key="2">
    <source>
        <dbReference type="ARBA" id="ARBA00005979"/>
    </source>
</evidence>
<reference evidence="7" key="1">
    <citation type="submission" date="2020-06" db="EMBL/GenBank/DDBJ databases">
        <authorList>
            <person name="Li T."/>
            <person name="Hu X."/>
            <person name="Zhang T."/>
            <person name="Song X."/>
            <person name="Zhang H."/>
            <person name="Dai N."/>
            <person name="Sheng W."/>
            <person name="Hou X."/>
            <person name="Wei L."/>
        </authorList>
    </citation>
    <scope>NUCLEOTIDE SEQUENCE</scope>
    <source>
        <strain evidence="7">KEN1</strain>
        <tissue evidence="7">Leaf</tissue>
    </source>
</reference>
<dbReference type="InterPro" id="IPR011989">
    <property type="entry name" value="ARM-like"/>
</dbReference>
<dbReference type="Gene3D" id="3.20.20.70">
    <property type="entry name" value="Aldolase class I"/>
    <property type="match status" value="1"/>
</dbReference>
<dbReference type="SUPFAM" id="SSF51395">
    <property type="entry name" value="FMN-linked oxidoreductases"/>
    <property type="match status" value="1"/>
</dbReference>
<dbReference type="GO" id="GO:0016491">
    <property type="term" value="F:oxidoreductase activity"/>
    <property type="evidence" value="ECO:0007669"/>
    <property type="project" value="InterPro"/>
</dbReference>
<keyword evidence="5" id="KW-0521">NADP</keyword>
<evidence type="ECO:0000256" key="4">
    <source>
        <dbReference type="ARBA" id="ARBA00022643"/>
    </source>
</evidence>
<keyword evidence="3" id="KW-0285">Flavoprotein</keyword>
<gene>
    <name evidence="7" type="ORF">Slati_0972300</name>
</gene>
<evidence type="ECO:0000256" key="5">
    <source>
        <dbReference type="ARBA" id="ARBA00022857"/>
    </source>
</evidence>
<dbReference type="PANTHER" id="PTHR22893">
    <property type="entry name" value="NADH OXIDOREDUCTASE-RELATED"/>
    <property type="match status" value="1"/>
</dbReference>
<dbReference type="InterPro" id="IPR045247">
    <property type="entry name" value="Oye-like"/>
</dbReference>
<dbReference type="AlphaFoldDB" id="A0AAW2XUA5"/>
<protein>
    <submittedName>
        <fullName evidence="7">12-oxophytodienoate reductase 1</fullName>
    </submittedName>
</protein>
<keyword evidence="4" id="KW-0288">FMN</keyword>
<evidence type="ECO:0000259" key="6">
    <source>
        <dbReference type="Pfam" id="PF00724"/>
    </source>
</evidence>
<sequence length="311" mass="35427">MRKAFKGTFIAAGGYDREDGNKAIAEDRADLVAYGRHFLANPDLPKRFELNAPLNKYNRDTFTYLILFGYSAHYPYHKECEGEGGSCWTELERVLQDEKERRAGEEDVDISEKIIHTFLKAWRIHIGRFAWSLLKVLKRILEEVTKNLKDVQGSALAIVIEQLKPYGAFEGINIGKSNAYGDRVSSSRHGNRVASSESYLELLKVVYTTASKFDYSNDAYNWVLLHLQWDKPDEKSRKGILSDVLKCLGDEQKQMRECSLSTLDSWLAAAHLDKMVPYVTAALRDTKLGAEGHKEFFDWLSRQVAGLSKFS</sequence>
<dbReference type="InterPro" id="IPR013785">
    <property type="entry name" value="Aldolase_TIM"/>
</dbReference>
<proteinExistence type="inferred from homology"/>
<dbReference type="PANTHER" id="PTHR22893:SF91">
    <property type="entry name" value="NADPH DEHYDROGENASE 2-RELATED"/>
    <property type="match status" value="1"/>
</dbReference>
<dbReference type="Pfam" id="PF00724">
    <property type="entry name" value="Oxidored_FMN"/>
    <property type="match status" value="1"/>
</dbReference>
<organism evidence="7">
    <name type="scientific">Sesamum latifolium</name>
    <dbReference type="NCBI Taxonomy" id="2727402"/>
    <lineage>
        <taxon>Eukaryota</taxon>
        <taxon>Viridiplantae</taxon>
        <taxon>Streptophyta</taxon>
        <taxon>Embryophyta</taxon>
        <taxon>Tracheophyta</taxon>
        <taxon>Spermatophyta</taxon>
        <taxon>Magnoliopsida</taxon>
        <taxon>eudicotyledons</taxon>
        <taxon>Gunneridae</taxon>
        <taxon>Pentapetalae</taxon>
        <taxon>asterids</taxon>
        <taxon>lamiids</taxon>
        <taxon>Lamiales</taxon>
        <taxon>Pedaliaceae</taxon>
        <taxon>Sesamum</taxon>
    </lineage>
</organism>
<comment type="similarity">
    <text evidence="2">Belongs to the NADH:flavin oxidoreductase/NADH oxidase family.</text>
</comment>
<evidence type="ECO:0000256" key="1">
    <source>
        <dbReference type="ARBA" id="ARBA00001917"/>
    </source>
</evidence>
<comment type="caution">
    <text evidence="7">The sequence shown here is derived from an EMBL/GenBank/DDBJ whole genome shotgun (WGS) entry which is preliminary data.</text>
</comment>
<name>A0AAW2XUA5_9LAMI</name>
<reference evidence="7" key="2">
    <citation type="journal article" date="2024" name="Plant">
        <title>Genomic evolution and insights into agronomic trait innovations of Sesamum species.</title>
        <authorList>
            <person name="Miao H."/>
            <person name="Wang L."/>
            <person name="Qu L."/>
            <person name="Liu H."/>
            <person name="Sun Y."/>
            <person name="Le M."/>
            <person name="Wang Q."/>
            <person name="Wei S."/>
            <person name="Zheng Y."/>
            <person name="Lin W."/>
            <person name="Duan Y."/>
            <person name="Cao H."/>
            <person name="Xiong S."/>
            <person name="Wang X."/>
            <person name="Wei L."/>
            <person name="Li C."/>
            <person name="Ma Q."/>
            <person name="Ju M."/>
            <person name="Zhao R."/>
            <person name="Li G."/>
            <person name="Mu C."/>
            <person name="Tian Q."/>
            <person name="Mei H."/>
            <person name="Zhang T."/>
            <person name="Gao T."/>
            <person name="Zhang H."/>
        </authorList>
    </citation>
    <scope>NUCLEOTIDE SEQUENCE</scope>
    <source>
        <strain evidence="7">KEN1</strain>
    </source>
</reference>
<dbReference type="Gene3D" id="1.25.10.10">
    <property type="entry name" value="Leucine-rich Repeat Variant"/>
    <property type="match status" value="1"/>
</dbReference>
<comment type="cofactor">
    <cofactor evidence="1">
        <name>FMN</name>
        <dbReference type="ChEBI" id="CHEBI:58210"/>
    </cofactor>
</comment>
<evidence type="ECO:0000256" key="3">
    <source>
        <dbReference type="ARBA" id="ARBA00022630"/>
    </source>
</evidence>
<evidence type="ECO:0000313" key="7">
    <source>
        <dbReference type="EMBL" id="KAL0456331.1"/>
    </source>
</evidence>